<name>A0ABY4EG15_9BACI</name>
<dbReference type="Proteomes" id="UP000831787">
    <property type="component" value="Chromosome"/>
</dbReference>
<keyword evidence="2" id="KW-1185">Reference proteome</keyword>
<proteinExistence type="predicted"/>
<accession>A0ABY4EG15</accession>
<organism evidence="1 2">
    <name type="scientific">Halobacillus salinarum</name>
    <dbReference type="NCBI Taxonomy" id="2932257"/>
    <lineage>
        <taxon>Bacteria</taxon>
        <taxon>Bacillati</taxon>
        <taxon>Bacillota</taxon>
        <taxon>Bacilli</taxon>
        <taxon>Bacillales</taxon>
        <taxon>Bacillaceae</taxon>
        <taxon>Halobacillus</taxon>
    </lineage>
</organism>
<gene>
    <name evidence="1" type="ORF">MUN89_15995</name>
</gene>
<protein>
    <submittedName>
        <fullName evidence="1">Uncharacterized protein</fullName>
    </submittedName>
</protein>
<evidence type="ECO:0000313" key="2">
    <source>
        <dbReference type="Proteomes" id="UP000831787"/>
    </source>
</evidence>
<dbReference type="EMBL" id="CP095073">
    <property type="protein sequence ID" value="UOQ43410.1"/>
    <property type="molecule type" value="Genomic_DNA"/>
</dbReference>
<reference evidence="1 2" key="1">
    <citation type="submission" date="2022-04" db="EMBL/GenBank/DDBJ databases">
        <title>Halobacillus sp. isolated from saltern.</title>
        <authorList>
            <person name="Won M."/>
            <person name="Lee C.-M."/>
            <person name="Woen H.-Y."/>
            <person name="Kwon S.-W."/>
        </authorList>
    </citation>
    <scope>NUCLEOTIDE SEQUENCE [LARGE SCALE GENOMIC DNA]</scope>
    <source>
        <strain evidence="1 2">SSBR10-3</strain>
    </source>
</reference>
<sequence length="69" mass="8297">MSKPKPLHQILKEIHEETSKFNGIIKQPEKKLNGWENDFNAWEKQFTKRMGELDKFISKQMGNIEKFFE</sequence>
<evidence type="ECO:0000313" key="1">
    <source>
        <dbReference type="EMBL" id="UOQ43410.1"/>
    </source>
</evidence>
<dbReference type="RefSeq" id="WP_244708769.1">
    <property type="nucleotide sequence ID" value="NZ_CP095073.1"/>
</dbReference>